<proteinExistence type="predicted"/>
<reference evidence="1 2" key="1">
    <citation type="journal article" date="2023" name="Microorganisms">
        <title>Isolation and Genomic Characteristics of Cat-Borne Campylobacter felis sp. nov. and Sheep-Borne Campylobacter ovis sp. nov.</title>
        <authorList>
            <person name="Wang H."/>
            <person name="Li Y."/>
            <person name="Gu Y."/>
            <person name="Zhou G."/>
            <person name="Chen X."/>
            <person name="Zhang X."/>
            <person name="Shao Z."/>
            <person name="Zhang J."/>
            <person name="Zhang M."/>
        </authorList>
    </citation>
    <scope>NUCLEOTIDE SEQUENCE [LARGE SCALE GENOMIC DNA]</scope>
    <source>
        <strain evidence="1 2">XJK30-2</strain>
    </source>
</reference>
<protein>
    <submittedName>
        <fullName evidence="1">Uncharacterized protein</fullName>
    </submittedName>
</protein>
<evidence type="ECO:0000313" key="2">
    <source>
        <dbReference type="Proteomes" id="UP001173802"/>
    </source>
</evidence>
<accession>A0ACC6FTS4</accession>
<dbReference type="EMBL" id="JANURN010000004">
    <property type="protein sequence ID" value="MDL0082111.1"/>
    <property type="molecule type" value="Genomic_DNA"/>
</dbReference>
<gene>
    <name evidence="1" type="ORF">NYG90_05405</name>
</gene>
<dbReference type="Proteomes" id="UP001173802">
    <property type="component" value="Unassembled WGS sequence"/>
</dbReference>
<name>A0ACC6FTS4_9HELI</name>
<evidence type="ECO:0000313" key="1">
    <source>
        <dbReference type="EMBL" id="MDL0082111.1"/>
    </source>
</evidence>
<organism evidence="1 2">
    <name type="scientific">Helicobacter zhangjianzhongii</name>
    <dbReference type="NCBI Taxonomy" id="2974574"/>
    <lineage>
        <taxon>Bacteria</taxon>
        <taxon>Pseudomonadati</taxon>
        <taxon>Campylobacterota</taxon>
        <taxon>Epsilonproteobacteria</taxon>
        <taxon>Campylobacterales</taxon>
        <taxon>Helicobacteraceae</taxon>
        <taxon>Helicobacter</taxon>
    </lineage>
</organism>
<sequence>MDSRSAYLLVQNMDCHADFNPLAMMMKAAFVKTRILAIHKIYTSKPIPPLSSRDFRKEVVAIHTRIHF</sequence>
<keyword evidence="2" id="KW-1185">Reference proteome</keyword>
<comment type="caution">
    <text evidence="1">The sequence shown here is derived from an EMBL/GenBank/DDBJ whole genome shotgun (WGS) entry which is preliminary data.</text>
</comment>